<accession>A0ACB8V1I4</accession>
<reference evidence="1" key="1">
    <citation type="journal article" date="2022" name="bioRxiv">
        <title>Population genetic analysis of Ophidiomyces ophidiicola, the causative agent of snake fungal disease, indicates recent introductions to the USA.</title>
        <authorList>
            <person name="Ladner J.T."/>
            <person name="Palmer J.M."/>
            <person name="Ettinger C.L."/>
            <person name="Stajich J.E."/>
            <person name="Farrell T.M."/>
            <person name="Glorioso B.M."/>
            <person name="Lawson B."/>
            <person name="Price S.J."/>
            <person name="Stengle A.G."/>
            <person name="Grear D.A."/>
            <person name="Lorch J.M."/>
        </authorList>
    </citation>
    <scope>NUCLEOTIDE SEQUENCE</scope>
    <source>
        <strain evidence="1">NWHC 24266-5</strain>
    </source>
</reference>
<name>A0ACB8V1I4_9EURO</name>
<gene>
    <name evidence="1" type="ORF">LOY88_001681</name>
</gene>
<dbReference type="EMBL" id="JALBCA010000018">
    <property type="protein sequence ID" value="KAI2390347.1"/>
    <property type="molecule type" value="Genomic_DNA"/>
</dbReference>
<sequence length="267" mass="27419">MPSSSETSASTPSSTAGRPTKPSRKTKLLVLKLSSTSLNRFSASSTPDAYPDSKRKDSPAASSALDVPFAASVDNASEPRSTPPSADAPSAEPSKKKSGTPPKAGTKRAAGSDAGPKPRARPGPKKKIKLDDGSTEPNGRTTTGSGTTGTHKLGPKANQGAINAGLRALDRTGKPCRKWERKSFQLKSFTGTVWQVPSWRAPPKSVNLSLNGVNGSAATLTDDNNSSKENNVASSAIPSERSNIGDNDTPPFPGNAESSPASIAAAA</sequence>
<organism evidence="1">
    <name type="scientific">Ophidiomyces ophidiicola</name>
    <dbReference type="NCBI Taxonomy" id="1387563"/>
    <lineage>
        <taxon>Eukaryota</taxon>
        <taxon>Fungi</taxon>
        <taxon>Dikarya</taxon>
        <taxon>Ascomycota</taxon>
        <taxon>Pezizomycotina</taxon>
        <taxon>Eurotiomycetes</taxon>
        <taxon>Eurotiomycetidae</taxon>
        <taxon>Onygenales</taxon>
        <taxon>Onygenaceae</taxon>
        <taxon>Ophidiomyces</taxon>
    </lineage>
</organism>
<comment type="caution">
    <text evidence="1">The sequence shown here is derived from an EMBL/GenBank/DDBJ whole genome shotgun (WGS) entry which is preliminary data.</text>
</comment>
<proteinExistence type="predicted"/>
<protein>
    <submittedName>
        <fullName evidence="1">Uncharacterized protein</fullName>
    </submittedName>
</protein>
<evidence type="ECO:0000313" key="1">
    <source>
        <dbReference type="EMBL" id="KAI2390347.1"/>
    </source>
</evidence>